<gene>
    <name evidence="1" type="ORF">ARMGADRAFT_1033817</name>
</gene>
<name>A0A2H3D415_ARMGA</name>
<reference evidence="2" key="1">
    <citation type="journal article" date="2017" name="Nat. Ecol. Evol.">
        <title>Genome expansion and lineage-specific genetic innovations in the forest pathogenic fungi Armillaria.</title>
        <authorList>
            <person name="Sipos G."/>
            <person name="Prasanna A.N."/>
            <person name="Walter M.C."/>
            <person name="O'Connor E."/>
            <person name="Balint B."/>
            <person name="Krizsan K."/>
            <person name="Kiss B."/>
            <person name="Hess J."/>
            <person name="Varga T."/>
            <person name="Slot J."/>
            <person name="Riley R."/>
            <person name="Boka B."/>
            <person name="Rigling D."/>
            <person name="Barry K."/>
            <person name="Lee J."/>
            <person name="Mihaltcheva S."/>
            <person name="LaButti K."/>
            <person name="Lipzen A."/>
            <person name="Waldron R."/>
            <person name="Moloney N.M."/>
            <person name="Sperisen C."/>
            <person name="Kredics L."/>
            <person name="Vagvoelgyi C."/>
            <person name="Patrignani A."/>
            <person name="Fitzpatrick D."/>
            <person name="Nagy I."/>
            <person name="Doyle S."/>
            <person name="Anderson J.B."/>
            <person name="Grigoriev I.V."/>
            <person name="Gueldener U."/>
            <person name="Muensterkoetter M."/>
            <person name="Nagy L.G."/>
        </authorList>
    </citation>
    <scope>NUCLEOTIDE SEQUENCE [LARGE SCALE GENOMIC DNA]</scope>
    <source>
        <strain evidence="2">Ar21-2</strain>
    </source>
</reference>
<evidence type="ECO:0000313" key="2">
    <source>
        <dbReference type="Proteomes" id="UP000217790"/>
    </source>
</evidence>
<organism evidence="1 2">
    <name type="scientific">Armillaria gallica</name>
    <name type="common">Bulbous honey fungus</name>
    <name type="synonym">Armillaria bulbosa</name>
    <dbReference type="NCBI Taxonomy" id="47427"/>
    <lineage>
        <taxon>Eukaryota</taxon>
        <taxon>Fungi</taxon>
        <taxon>Dikarya</taxon>
        <taxon>Basidiomycota</taxon>
        <taxon>Agaricomycotina</taxon>
        <taxon>Agaricomycetes</taxon>
        <taxon>Agaricomycetidae</taxon>
        <taxon>Agaricales</taxon>
        <taxon>Marasmiineae</taxon>
        <taxon>Physalacriaceae</taxon>
        <taxon>Armillaria</taxon>
    </lineage>
</organism>
<dbReference type="AlphaFoldDB" id="A0A2H3D415"/>
<keyword evidence="2" id="KW-1185">Reference proteome</keyword>
<proteinExistence type="predicted"/>
<protein>
    <submittedName>
        <fullName evidence="1">Uncharacterized protein</fullName>
    </submittedName>
</protein>
<evidence type="ECO:0000313" key="1">
    <source>
        <dbReference type="EMBL" id="PBK88840.1"/>
    </source>
</evidence>
<dbReference type="InParanoid" id="A0A2H3D415"/>
<dbReference type="EMBL" id="KZ293671">
    <property type="protein sequence ID" value="PBK88840.1"/>
    <property type="molecule type" value="Genomic_DNA"/>
</dbReference>
<accession>A0A2H3D415</accession>
<sequence>MFHECREQIPLRTLLASETLRKQPFVQRKTGSTVILSVRFINSTKSVTAAMFDSHQGNTFVVQKLYRFQVAGGLMTISRKSIMRLALSAVTNTFVAKPTFYAALLRRREQAKLRGRHGKAILEEALCRFGVQVWWSGACTLTISAGWHPSQNLDEIYQYTIKGFNTTGSMVFATELAPEEALPMLDSISNPAIFPLRS</sequence>
<dbReference type="Proteomes" id="UP000217790">
    <property type="component" value="Unassembled WGS sequence"/>
</dbReference>
<dbReference type="OrthoDB" id="2985081at2759"/>